<keyword evidence="12" id="KW-1185">Reference proteome</keyword>
<evidence type="ECO:0000313" key="11">
    <source>
        <dbReference type="EMBL" id="KAK7832306.1"/>
    </source>
</evidence>
<evidence type="ECO:0000256" key="9">
    <source>
        <dbReference type="SAM" id="MobiDB-lite"/>
    </source>
</evidence>
<dbReference type="Gene3D" id="3.40.850.10">
    <property type="entry name" value="Kinesin motor domain"/>
    <property type="match status" value="1"/>
</dbReference>
<dbReference type="PROSITE" id="PS00411">
    <property type="entry name" value="KINESIN_MOTOR_1"/>
    <property type="match status" value="1"/>
</dbReference>
<evidence type="ECO:0000256" key="7">
    <source>
        <dbReference type="RuleBase" id="RU000394"/>
    </source>
</evidence>
<dbReference type="InterPro" id="IPR001752">
    <property type="entry name" value="Kinesin_motor_dom"/>
</dbReference>
<comment type="similarity">
    <text evidence="1">Belongs to the TRAFAC class myosin-kinesin ATPase superfamily. Kinesin family. KIN-14 subfamily.</text>
</comment>
<keyword evidence="5 6" id="KW-0505">Motor protein</keyword>
<evidence type="ECO:0000259" key="10">
    <source>
        <dbReference type="PROSITE" id="PS50067"/>
    </source>
</evidence>
<dbReference type="InterPro" id="IPR036961">
    <property type="entry name" value="Kinesin_motor_dom_sf"/>
</dbReference>
<dbReference type="SMART" id="SM00129">
    <property type="entry name" value="KISc"/>
    <property type="match status" value="1"/>
</dbReference>
<proteinExistence type="inferred from homology"/>
<dbReference type="EMBL" id="PKMF04000427">
    <property type="protein sequence ID" value="KAK7832306.1"/>
    <property type="molecule type" value="Genomic_DNA"/>
</dbReference>
<dbReference type="GO" id="GO:0008017">
    <property type="term" value="F:microtubule binding"/>
    <property type="evidence" value="ECO:0007669"/>
    <property type="project" value="InterPro"/>
</dbReference>
<dbReference type="SUPFAM" id="SSF52540">
    <property type="entry name" value="P-loop containing nucleoside triphosphate hydrolases"/>
    <property type="match status" value="1"/>
</dbReference>
<feature type="domain" description="Kinesin motor" evidence="10">
    <location>
        <begin position="495"/>
        <end position="819"/>
    </location>
</feature>
<feature type="compositionally biased region" description="Basic and acidic residues" evidence="9">
    <location>
        <begin position="15"/>
        <end position="26"/>
    </location>
</feature>
<keyword evidence="3 6" id="KW-0547">Nucleotide-binding</keyword>
<comment type="caution">
    <text evidence="11">The sequence shown here is derived from an EMBL/GenBank/DDBJ whole genome shotgun (WGS) entry which is preliminary data.</text>
</comment>
<dbReference type="PANTHER" id="PTHR47972:SF45">
    <property type="entry name" value="PROTEIN CLARET SEGREGATIONAL"/>
    <property type="match status" value="1"/>
</dbReference>
<evidence type="ECO:0000256" key="4">
    <source>
        <dbReference type="ARBA" id="ARBA00022840"/>
    </source>
</evidence>
<dbReference type="PROSITE" id="PS50067">
    <property type="entry name" value="KINESIN_MOTOR_2"/>
    <property type="match status" value="1"/>
</dbReference>
<evidence type="ECO:0000256" key="2">
    <source>
        <dbReference type="ARBA" id="ARBA00022701"/>
    </source>
</evidence>
<evidence type="ECO:0000256" key="3">
    <source>
        <dbReference type="ARBA" id="ARBA00022741"/>
    </source>
</evidence>
<dbReference type="InterPro" id="IPR027417">
    <property type="entry name" value="P-loop_NTPase"/>
</dbReference>
<dbReference type="PANTHER" id="PTHR47972">
    <property type="entry name" value="KINESIN-LIKE PROTEIN KLP-3"/>
    <property type="match status" value="1"/>
</dbReference>
<feature type="region of interest" description="Disordered" evidence="9">
    <location>
        <begin position="1"/>
        <end position="125"/>
    </location>
</feature>
<feature type="compositionally biased region" description="Polar residues" evidence="9">
    <location>
        <begin position="104"/>
        <end position="118"/>
    </location>
</feature>
<dbReference type="FunFam" id="3.40.850.10:FF:000048">
    <property type="entry name" value="Kinesin-like protein"/>
    <property type="match status" value="1"/>
</dbReference>
<dbReference type="Proteomes" id="UP000237347">
    <property type="component" value="Unassembled WGS sequence"/>
</dbReference>
<feature type="coiled-coil region" evidence="8">
    <location>
        <begin position="184"/>
        <end position="285"/>
    </location>
</feature>
<organism evidence="11 12">
    <name type="scientific">Quercus suber</name>
    <name type="common">Cork oak</name>
    <dbReference type="NCBI Taxonomy" id="58331"/>
    <lineage>
        <taxon>Eukaryota</taxon>
        <taxon>Viridiplantae</taxon>
        <taxon>Streptophyta</taxon>
        <taxon>Embryophyta</taxon>
        <taxon>Tracheophyta</taxon>
        <taxon>Spermatophyta</taxon>
        <taxon>Magnoliopsida</taxon>
        <taxon>eudicotyledons</taxon>
        <taxon>Gunneridae</taxon>
        <taxon>Pentapetalae</taxon>
        <taxon>rosids</taxon>
        <taxon>fabids</taxon>
        <taxon>Fagales</taxon>
        <taxon>Fagaceae</taxon>
        <taxon>Quercus</taxon>
    </lineage>
</organism>
<dbReference type="GO" id="GO:0003777">
    <property type="term" value="F:microtubule motor activity"/>
    <property type="evidence" value="ECO:0007669"/>
    <property type="project" value="InterPro"/>
</dbReference>
<feature type="coiled-coil region" evidence="8">
    <location>
        <begin position="349"/>
        <end position="390"/>
    </location>
</feature>
<dbReference type="CDD" id="cd01366">
    <property type="entry name" value="KISc_C_terminal"/>
    <property type="match status" value="1"/>
</dbReference>
<dbReference type="Pfam" id="PF00225">
    <property type="entry name" value="Kinesin"/>
    <property type="match status" value="1"/>
</dbReference>
<feature type="binding site" evidence="6">
    <location>
        <begin position="563"/>
        <end position="570"/>
    </location>
    <ligand>
        <name>ATP</name>
        <dbReference type="ChEBI" id="CHEBI:30616"/>
    </ligand>
</feature>
<sequence>MASRNQNRPPRSPFTKKDGNEEVPLDKRRRIGAGRTVGPPLAASRGRGRQAFSEVNSRQDVTATSDKKDGNEEVPLDKRRRIGAGRMVGPPLAASRGRGRQAFSEVNSRQDVTATSDVGSGEGSECGTVEFTKEEVEALLNEKLKGKKLDPLKVKLDNAIDYIKRLKLCLKWFQQVEQNHVLEKANLQSSIEAVEKKCTDIELEMKNKVEELNVIILDLRKTISSLEDRVAKEESDKLDAIECHRKEKEARVDSEKLQASLSAQLDKTRQEKLAAEQKAASFEDMYKRGQEYNVSLQQYNGKLQKDNETISESLKRVEMEKLTIVENLSNLRCHNKALQDQLASFKASQDEVIKQKESLSNELRCLRVELQQVRDDRDRQVTQMQALTAEIVKYKEFTGKSCAELDNLTIKSNALEETCSSQREHIRTLQHQLTAANEKLKMADLSASETRTEFEEQKRTVCELQERLADAEFQLIEGEKLRKKLHNTILELKGNIRVFCRVRPLLPEDGVGTEATVIAYPTSTETLGRGIDLVQSGQKYPFTFDKVFSHEASQQDVCIFAYGQTGSGKTYTMMGRPETSAQKGLIPRSLEQIFQTSQSLQAQGWKYKMQASMLEIYNETIRDLLSTNRSSGLDMSRTENGAPGKQYTIKHDVNGNTHVSDLTIVDVCSINEISSLLQQAAHSRSVGRTQMNEQSSRSHFVFTLRISGVNESTEQQVQGVLNLIDLAGSERLSKSGSTGDRLKETQAINKSLSSLADVIFALAKKEDHVPFRNSKLTYLLQPCLGGDSKTLMFVNISPDPSSVGESLCSLRFAARVNSCEIGIPRRQTTVKPIDNRLSYG</sequence>
<feature type="compositionally biased region" description="Basic and acidic residues" evidence="9">
    <location>
        <begin position="65"/>
        <end position="77"/>
    </location>
</feature>
<feature type="compositionally biased region" description="Polar residues" evidence="9">
    <location>
        <begin position="53"/>
        <end position="64"/>
    </location>
</feature>
<dbReference type="GO" id="GO:0005874">
    <property type="term" value="C:microtubule"/>
    <property type="evidence" value="ECO:0007669"/>
    <property type="project" value="UniProtKB-KW"/>
</dbReference>
<dbReference type="AlphaFoldDB" id="A0AAW0K1E6"/>
<dbReference type="GO" id="GO:0005524">
    <property type="term" value="F:ATP binding"/>
    <property type="evidence" value="ECO:0007669"/>
    <property type="project" value="UniProtKB-UniRule"/>
</dbReference>
<evidence type="ECO:0000256" key="5">
    <source>
        <dbReference type="ARBA" id="ARBA00023175"/>
    </source>
</evidence>
<evidence type="ECO:0000256" key="1">
    <source>
        <dbReference type="ARBA" id="ARBA00010899"/>
    </source>
</evidence>
<dbReference type="InterPro" id="IPR027640">
    <property type="entry name" value="Kinesin-like_fam"/>
</dbReference>
<keyword evidence="4 6" id="KW-0067">ATP-binding</keyword>
<gene>
    <name evidence="11" type="primary">KIN14C</name>
    <name evidence="11" type="ORF">CFP56_026606</name>
</gene>
<reference evidence="11 12" key="1">
    <citation type="journal article" date="2018" name="Sci. Data">
        <title>The draft genome sequence of cork oak.</title>
        <authorList>
            <person name="Ramos A.M."/>
            <person name="Usie A."/>
            <person name="Barbosa P."/>
            <person name="Barros P.M."/>
            <person name="Capote T."/>
            <person name="Chaves I."/>
            <person name="Simoes F."/>
            <person name="Abreu I."/>
            <person name="Carrasquinho I."/>
            <person name="Faro C."/>
            <person name="Guimaraes J.B."/>
            <person name="Mendonca D."/>
            <person name="Nobrega F."/>
            <person name="Rodrigues L."/>
            <person name="Saibo N.J.M."/>
            <person name="Varela M.C."/>
            <person name="Egas C."/>
            <person name="Matos J."/>
            <person name="Miguel C.M."/>
            <person name="Oliveira M.M."/>
            <person name="Ricardo C.P."/>
            <person name="Goncalves S."/>
        </authorList>
    </citation>
    <scope>NUCLEOTIDE SEQUENCE [LARGE SCALE GENOMIC DNA]</scope>
    <source>
        <strain evidence="12">cv. HL8</strain>
    </source>
</reference>
<accession>A0AAW0K1E6</accession>
<dbReference type="PRINTS" id="PR00380">
    <property type="entry name" value="KINESINHEAVY"/>
</dbReference>
<dbReference type="GO" id="GO:0007018">
    <property type="term" value="P:microtubule-based movement"/>
    <property type="evidence" value="ECO:0007669"/>
    <property type="project" value="InterPro"/>
</dbReference>
<keyword evidence="2 7" id="KW-0493">Microtubule</keyword>
<name>A0AAW0K1E6_QUESU</name>
<evidence type="ECO:0000256" key="6">
    <source>
        <dbReference type="PROSITE-ProRule" id="PRU00283"/>
    </source>
</evidence>
<evidence type="ECO:0000256" key="8">
    <source>
        <dbReference type="SAM" id="Coils"/>
    </source>
</evidence>
<evidence type="ECO:0000313" key="12">
    <source>
        <dbReference type="Proteomes" id="UP000237347"/>
    </source>
</evidence>
<keyword evidence="8" id="KW-0175">Coiled coil</keyword>
<dbReference type="InterPro" id="IPR019821">
    <property type="entry name" value="Kinesin_motor_CS"/>
</dbReference>
<protein>
    <recommendedName>
        <fullName evidence="7">Kinesin-like protein</fullName>
    </recommendedName>
</protein>